<proteinExistence type="predicted"/>
<evidence type="ECO:0000313" key="2">
    <source>
        <dbReference type="EMBL" id="MBB5432376.1"/>
    </source>
</evidence>
<organism evidence="2 3">
    <name type="scientific">Nocardiopsis composta</name>
    <dbReference type="NCBI Taxonomy" id="157465"/>
    <lineage>
        <taxon>Bacteria</taxon>
        <taxon>Bacillati</taxon>
        <taxon>Actinomycetota</taxon>
        <taxon>Actinomycetes</taxon>
        <taxon>Streptosporangiales</taxon>
        <taxon>Nocardiopsidaceae</taxon>
        <taxon>Nocardiopsis</taxon>
    </lineage>
</organism>
<evidence type="ECO:0000313" key="3">
    <source>
        <dbReference type="Proteomes" id="UP000572635"/>
    </source>
</evidence>
<dbReference type="Proteomes" id="UP000572635">
    <property type="component" value="Unassembled WGS sequence"/>
</dbReference>
<dbReference type="AlphaFoldDB" id="A0A7W8QL02"/>
<sequence length="90" mass="10636">MIESAKEYVRLRESNDGAAWQRIKREEAPLQVWLDIVRNHPDMRFWVTFNRTVPVQVLREISGDPDLEGARQDRLQPPHARGPHRFPVPR</sequence>
<reference evidence="2 3" key="1">
    <citation type="submission" date="2020-08" db="EMBL/GenBank/DDBJ databases">
        <title>Sequencing the genomes of 1000 actinobacteria strains.</title>
        <authorList>
            <person name="Klenk H.-P."/>
        </authorList>
    </citation>
    <scope>NUCLEOTIDE SEQUENCE [LARGE SCALE GENOMIC DNA]</scope>
    <source>
        <strain evidence="2 3">DSM 44551</strain>
    </source>
</reference>
<protein>
    <submittedName>
        <fullName evidence="2">Uncharacterized protein</fullName>
    </submittedName>
</protein>
<comment type="caution">
    <text evidence="2">The sequence shown here is derived from an EMBL/GenBank/DDBJ whole genome shotgun (WGS) entry which is preliminary data.</text>
</comment>
<dbReference type="EMBL" id="JACHDB010000001">
    <property type="protein sequence ID" value="MBB5432376.1"/>
    <property type="molecule type" value="Genomic_DNA"/>
</dbReference>
<gene>
    <name evidence="2" type="ORF">HDA36_002460</name>
</gene>
<name>A0A7W8QL02_9ACTN</name>
<accession>A0A7W8QL02</accession>
<feature type="region of interest" description="Disordered" evidence="1">
    <location>
        <begin position="63"/>
        <end position="90"/>
    </location>
</feature>
<keyword evidence="3" id="KW-1185">Reference proteome</keyword>
<evidence type="ECO:0000256" key="1">
    <source>
        <dbReference type="SAM" id="MobiDB-lite"/>
    </source>
</evidence>